<evidence type="ECO:0000256" key="6">
    <source>
        <dbReference type="ARBA" id="ARBA00022968"/>
    </source>
</evidence>
<evidence type="ECO:0000256" key="10">
    <source>
        <dbReference type="ARBA" id="ARBA00023316"/>
    </source>
</evidence>
<dbReference type="PROSITE" id="PS51762">
    <property type="entry name" value="GH16_2"/>
    <property type="match status" value="1"/>
</dbReference>
<dbReference type="Gene3D" id="2.60.120.200">
    <property type="match status" value="2"/>
</dbReference>
<feature type="compositionally biased region" description="Acidic residues" evidence="12">
    <location>
        <begin position="1"/>
        <end position="10"/>
    </location>
</feature>
<keyword evidence="5 13" id="KW-0812">Transmembrane</keyword>
<evidence type="ECO:0000256" key="7">
    <source>
        <dbReference type="ARBA" id="ARBA00022989"/>
    </source>
</evidence>
<evidence type="ECO:0000256" key="4">
    <source>
        <dbReference type="ARBA" id="ARBA00010962"/>
    </source>
</evidence>
<evidence type="ECO:0000256" key="1">
    <source>
        <dbReference type="ARBA" id="ARBA00004604"/>
    </source>
</evidence>
<sequence>MSQILDNDDAETSKQSTNKPGMIYISRIPPGMTPSKVRAIMAQHGELGRIYLAPTASSNPKNPRFKEGWIEFKKRKVARKVAELLNAQPIGGKKGDRYRDDVWTMRYLGGFKWEMLSEHIAIEQASHAAKLRNELSQSKREQEDYLKRVDRAKKQTAMDERREAKGLPIKSQPKEYHFKQRQVVGANSTPQEPETNKKVLAKRKRAGYDSQAEDNKAKKLESVLASTSSEEPLVSPQRRSFLASPQASMSASVSEKYMSFPDEPYLWKLATEDDEDEEDDGLHYPDQAAKSTDREASGPIWTPRGFLNVGLLVILVAALLMLFAGYPILEHARAVERSNQGGYNIGFINSTGQIASISGHRGLVDPDTPQEARTRTGYDGKDYELVFSDEFNQDGRTFYPGEDPFWEAGDLHYWGTNNLEWYSPRQVTTSGGALRLTLDQLHSHDLNYEGALLSSWNKFCFTGGYISAAIQLPGASDVWGLWPAFWTMGNLGRAGYGASLDGMWPYSYDSCDVGTLKNQSLGAYPPESTTNGDWAYDYSVSYLPGQRLSRCSCAGSDHPGPMHEDGTYKGRSAPEIDILEAQVDESTRLGHLSMSGQFAPFNSFYRYDNSSEYVALTHPELDQLNEYHGSVFQQSVSGVIQTNQNCYQLNEGCYDEYGFEYEPGADGRIRWSIADQVRWDVHAGAVGPDPITEVGQRTIPEEPMYILINQGISKNFGDIDWQELTFPSIMSVDWVRVYQPVGERNVGCDPSSMPTSSYINKHLEAYQNANLTTWEQYTDEAWPLNALEHQQDESCKVPLDIAPSNLIGL</sequence>
<keyword evidence="10" id="KW-0961">Cell wall biogenesis/degradation</keyword>
<evidence type="ECO:0000313" key="15">
    <source>
        <dbReference type="EMBL" id="TIA87443.1"/>
    </source>
</evidence>
<dbReference type="CDD" id="cd02180">
    <property type="entry name" value="GH16_fungal_KRE6_glucanase"/>
    <property type="match status" value="1"/>
</dbReference>
<gene>
    <name evidence="15" type="ORF">E3P99_03156</name>
</gene>
<dbReference type="GO" id="GO:0003676">
    <property type="term" value="F:nucleic acid binding"/>
    <property type="evidence" value="ECO:0007669"/>
    <property type="project" value="InterPro"/>
</dbReference>
<name>A0A4V4LSY9_9BASI</name>
<dbReference type="Pfam" id="PF03935">
    <property type="entry name" value="SKN1_KRE6_Sbg1"/>
    <property type="match status" value="1"/>
</dbReference>
<dbReference type="GO" id="GO:0006078">
    <property type="term" value="P:(1-&gt;6)-beta-D-glucan biosynthetic process"/>
    <property type="evidence" value="ECO:0007669"/>
    <property type="project" value="TreeGrafter"/>
</dbReference>
<comment type="subcellular location">
    <subcellularLocation>
        <location evidence="2">Membrane</location>
        <topology evidence="2">Single-pass type II membrane protein</topology>
    </subcellularLocation>
    <subcellularLocation>
        <location evidence="1">Nucleus</location>
        <location evidence="1">Nucleolus</location>
    </subcellularLocation>
</comment>
<dbReference type="InterPro" id="IPR012677">
    <property type="entry name" value="Nucleotide-bd_a/b_plait_sf"/>
</dbReference>
<evidence type="ECO:0000256" key="5">
    <source>
        <dbReference type="ARBA" id="ARBA00022692"/>
    </source>
</evidence>
<proteinExistence type="inferred from homology"/>
<keyword evidence="9" id="KW-0325">Glycoprotein</keyword>
<dbReference type="InterPro" id="IPR005629">
    <property type="entry name" value="Skn1/Kre6/Sbg1"/>
</dbReference>
<evidence type="ECO:0000256" key="12">
    <source>
        <dbReference type="SAM" id="MobiDB-lite"/>
    </source>
</evidence>
<evidence type="ECO:0000256" key="13">
    <source>
        <dbReference type="SAM" id="Phobius"/>
    </source>
</evidence>
<evidence type="ECO:0000256" key="2">
    <source>
        <dbReference type="ARBA" id="ARBA00004606"/>
    </source>
</evidence>
<dbReference type="FunFam" id="2.60.120.200:FF:000259">
    <property type="entry name" value="Chromosome 9, whole genome shotgun sequence"/>
    <property type="match status" value="1"/>
</dbReference>
<feature type="compositionally biased region" description="Basic and acidic residues" evidence="12">
    <location>
        <begin position="135"/>
        <end position="165"/>
    </location>
</feature>
<keyword evidence="8 13" id="KW-0472">Membrane</keyword>
<dbReference type="GO" id="GO:0005730">
    <property type="term" value="C:nucleolus"/>
    <property type="evidence" value="ECO:0007669"/>
    <property type="project" value="UniProtKB-SubCell"/>
</dbReference>
<dbReference type="PANTHER" id="PTHR31361:SF1">
    <property type="entry name" value="BETA-GLUCAN SYNTHESIS-ASSOCIATED PROTEIN KRE6-RELATED"/>
    <property type="match status" value="1"/>
</dbReference>
<reference evidence="15 16" key="1">
    <citation type="submission" date="2019-03" db="EMBL/GenBank/DDBJ databases">
        <title>Sequencing 23 genomes of Wallemia ichthyophaga.</title>
        <authorList>
            <person name="Gostincar C."/>
        </authorList>
    </citation>
    <scope>NUCLEOTIDE SEQUENCE [LARGE SCALE GENOMIC DNA]</scope>
    <source>
        <strain evidence="15 16">EXF-5753</strain>
    </source>
</reference>
<feature type="region of interest" description="Disordered" evidence="12">
    <location>
        <begin position="1"/>
        <end position="22"/>
    </location>
</feature>
<dbReference type="AlphaFoldDB" id="A0A4V4LSY9"/>
<dbReference type="PANTHER" id="PTHR31361">
    <property type="entry name" value="BETA-GLUCAN SYNTHESIS-ASSOCIATED PROTEIN KRE6-RELATED"/>
    <property type="match status" value="1"/>
</dbReference>
<feature type="region of interest" description="Disordered" evidence="12">
    <location>
        <begin position="135"/>
        <end position="246"/>
    </location>
</feature>
<keyword evidence="7 13" id="KW-1133">Transmembrane helix</keyword>
<evidence type="ECO:0000256" key="9">
    <source>
        <dbReference type="ARBA" id="ARBA00023180"/>
    </source>
</evidence>
<dbReference type="InterPro" id="IPR035979">
    <property type="entry name" value="RBD_domain_sf"/>
</dbReference>
<evidence type="ECO:0000256" key="3">
    <source>
        <dbReference type="ARBA" id="ARBA00005819"/>
    </source>
</evidence>
<evidence type="ECO:0000313" key="16">
    <source>
        <dbReference type="Proteomes" id="UP000310189"/>
    </source>
</evidence>
<evidence type="ECO:0000256" key="8">
    <source>
        <dbReference type="ARBA" id="ARBA00023136"/>
    </source>
</evidence>
<organism evidence="15 16">
    <name type="scientific">Wallemia hederae</name>
    <dbReference type="NCBI Taxonomy" id="1540922"/>
    <lineage>
        <taxon>Eukaryota</taxon>
        <taxon>Fungi</taxon>
        <taxon>Dikarya</taxon>
        <taxon>Basidiomycota</taxon>
        <taxon>Wallemiomycotina</taxon>
        <taxon>Wallemiomycetes</taxon>
        <taxon>Wallemiales</taxon>
        <taxon>Wallemiaceae</taxon>
        <taxon>Wallemia</taxon>
    </lineage>
</organism>
<protein>
    <recommendedName>
        <fullName evidence="11">18S rRNA factor 2</fullName>
    </recommendedName>
</protein>
<dbReference type="GO" id="GO:0005886">
    <property type="term" value="C:plasma membrane"/>
    <property type="evidence" value="ECO:0007669"/>
    <property type="project" value="TreeGrafter"/>
</dbReference>
<feature type="region of interest" description="Disordered" evidence="12">
    <location>
        <begin position="273"/>
        <end position="297"/>
    </location>
</feature>
<keyword evidence="6" id="KW-0735">Signal-anchor</keyword>
<dbReference type="InterPro" id="IPR000757">
    <property type="entry name" value="Beta-glucanase-like"/>
</dbReference>
<dbReference type="InterPro" id="IPR013320">
    <property type="entry name" value="ConA-like_dom_sf"/>
</dbReference>
<dbReference type="SUPFAM" id="SSF49899">
    <property type="entry name" value="Concanavalin A-like lectins/glucanases"/>
    <property type="match status" value="1"/>
</dbReference>
<dbReference type="GO" id="GO:0005789">
    <property type="term" value="C:endoplasmic reticulum membrane"/>
    <property type="evidence" value="ECO:0007669"/>
    <property type="project" value="TreeGrafter"/>
</dbReference>
<comment type="caution">
    <text evidence="15">The sequence shown here is derived from an EMBL/GenBank/DDBJ whole genome shotgun (WGS) entry which is preliminary data.</text>
</comment>
<comment type="similarity">
    <text evidence="3">Belongs to the ESF2/ABP1 family.</text>
</comment>
<evidence type="ECO:0000256" key="11">
    <source>
        <dbReference type="ARBA" id="ARBA00032634"/>
    </source>
</evidence>
<comment type="similarity">
    <text evidence="4">Belongs to the SKN1/KRE6 family.</text>
</comment>
<dbReference type="CDD" id="cd12263">
    <property type="entry name" value="RRM_ABT1_like"/>
    <property type="match status" value="1"/>
</dbReference>
<dbReference type="Gene3D" id="3.30.70.330">
    <property type="match status" value="1"/>
</dbReference>
<dbReference type="Proteomes" id="UP000310189">
    <property type="component" value="Unassembled WGS sequence"/>
</dbReference>
<dbReference type="OrthoDB" id="412647at2759"/>
<dbReference type="SUPFAM" id="SSF54928">
    <property type="entry name" value="RNA-binding domain, RBD"/>
    <property type="match status" value="1"/>
</dbReference>
<dbReference type="GO" id="GO:0015926">
    <property type="term" value="F:glucosidase activity"/>
    <property type="evidence" value="ECO:0007669"/>
    <property type="project" value="TreeGrafter"/>
</dbReference>
<evidence type="ECO:0000259" key="14">
    <source>
        <dbReference type="PROSITE" id="PS51762"/>
    </source>
</evidence>
<accession>A0A4V4LSY9</accession>
<feature type="domain" description="GH16" evidence="14">
    <location>
        <begin position="376"/>
        <end position="743"/>
    </location>
</feature>
<keyword evidence="16" id="KW-1185">Reference proteome</keyword>
<dbReference type="GO" id="GO:0031505">
    <property type="term" value="P:fungal-type cell wall organization"/>
    <property type="evidence" value="ECO:0007669"/>
    <property type="project" value="TreeGrafter"/>
</dbReference>
<dbReference type="InterPro" id="IPR034353">
    <property type="entry name" value="ABT1/ESF2_RRM"/>
</dbReference>
<feature type="transmembrane region" description="Helical" evidence="13">
    <location>
        <begin position="306"/>
        <end position="329"/>
    </location>
</feature>
<dbReference type="EMBL" id="SPNW01000055">
    <property type="protein sequence ID" value="TIA87443.1"/>
    <property type="molecule type" value="Genomic_DNA"/>
</dbReference>